<reference evidence="4" key="1">
    <citation type="journal article" date="2019" name="Int. J. Syst. Evol. Microbiol.">
        <title>The Global Catalogue of Microorganisms (GCM) 10K type strain sequencing project: providing services to taxonomists for standard genome sequencing and annotation.</title>
        <authorList>
            <consortium name="The Broad Institute Genomics Platform"/>
            <consortium name="The Broad Institute Genome Sequencing Center for Infectious Disease"/>
            <person name="Wu L."/>
            <person name="Ma J."/>
        </authorList>
    </citation>
    <scope>NUCLEOTIDE SEQUENCE [LARGE SCALE GENOMIC DNA]</scope>
    <source>
        <strain evidence="4">CCUG 49679</strain>
    </source>
</reference>
<keyword evidence="4" id="KW-1185">Reference proteome</keyword>
<dbReference type="Proteomes" id="UP001596287">
    <property type="component" value="Unassembled WGS sequence"/>
</dbReference>
<dbReference type="SUPFAM" id="SSF53474">
    <property type="entry name" value="alpha/beta-Hydrolases"/>
    <property type="match status" value="1"/>
</dbReference>
<evidence type="ECO:0000259" key="2">
    <source>
        <dbReference type="Pfam" id="PF00561"/>
    </source>
</evidence>
<protein>
    <submittedName>
        <fullName evidence="3">Alpha/beta hydrolase</fullName>
    </submittedName>
</protein>
<dbReference type="Pfam" id="PF00561">
    <property type="entry name" value="Abhydrolase_1"/>
    <property type="match status" value="1"/>
</dbReference>
<proteinExistence type="predicted"/>
<dbReference type="EMBL" id="JBHSQB010000010">
    <property type="protein sequence ID" value="MFC6097949.1"/>
    <property type="molecule type" value="Genomic_DNA"/>
</dbReference>
<dbReference type="GO" id="GO:0016787">
    <property type="term" value="F:hydrolase activity"/>
    <property type="evidence" value="ECO:0007669"/>
    <property type="project" value="UniProtKB-KW"/>
</dbReference>
<keyword evidence="3" id="KW-0378">Hydrolase</keyword>
<evidence type="ECO:0000256" key="1">
    <source>
        <dbReference type="SAM" id="Phobius"/>
    </source>
</evidence>
<evidence type="ECO:0000313" key="3">
    <source>
        <dbReference type="EMBL" id="MFC6097949.1"/>
    </source>
</evidence>
<keyword evidence="1" id="KW-1133">Transmembrane helix</keyword>
<keyword evidence="1" id="KW-0472">Membrane</keyword>
<name>A0ABW1PRR8_9FLAO</name>
<sequence length="268" mass="31143">MQLLKFILTRIILLFAIIYVLAIVFLYFSQESLIFRPTILAKDFKYKFDADFEEVNIPSFDKTNLNGLFFKVENPKGLIFFLHGNMGALDSWGNQAEFYNSIGYDFFIMDYRGYGKSGGTIENEAQFNKDMDAIYNFLKTKYSEDKISVIGYSIGSGPATILASKNNPKRLILQSAYYNFGELSSSKLPFVPNFVKRYKFETDQYISKVKAPIYIFHGENDALIPVKNSVRLSKLYKPTDHLYILKNQEHKRINYNLEYQEQIKNILN</sequence>
<gene>
    <name evidence="3" type="ORF">ACFPVY_14940</name>
</gene>
<dbReference type="Gene3D" id="3.40.50.1820">
    <property type="entry name" value="alpha/beta hydrolase"/>
    <property type="match status" value="1"/>
</dbReference>
<accession>A0ABW1PRR8</accession>
<feature type="transmembrane region" description="Helical" evidence="1">
    <location>
        <begin position="7"/>
        <end position="28"/>
    </location>
</feature>
<dbReference type="PANTHER" id="PTHR12277">
    <property type="entry name" value="ALPHA/BETA HYDROLASE DOMAIN-CONTAINING PROTEIN"/>
    <property type="match status" value="1"/>
</dbReference>
<dbReference type="InterPro" id="IPR000073">
    <property type="entry name" value="AB_hydrolase_1"/>
</dbReference>
<dbReference type="RefSeq" id="WP_379792930.1">
    <property type="nucleotide sequence ID" value="NZ_JBHSQB010000010.1"/>
</dbReference>
<comment type="caution">
    <text evidence="3">The sequence shown here is derived from an EMBL/GenBank/DDBJ whole genome shotgun (WGS) entry which is preliminary data.</text>
</comment>
<organism evidence="3 4">
    <name type="scientific">Flavobacterium qiangtangense</name>
    <dbReference type="NCBI Taxonomy" id="1442595"/>
    <lineage>
        <taxon>Bacteria</taxon>
        <taxon>Pseudomonadati</taxon>
        <taxon>Bacteroidota</taxon>
        <taxon>Flavobacteriia</taxon>
        <taxon>Flavobacteriales</taxon>
        <taxon>Flavobacteriaceae</taxon>
        <taxon>Flavobacterium</taxon>
    </lineage>
</organism>
<dbReference type="PANTHER" id="PTHR12277:SF81">
    <property type="entry name" value="PROTEIN ABHD13"/>
    <property type="match status" value="1"/>
</dbReference>
<evidence type="ECO:0000313" key="4">
    <source>
        <dbReference type="Proteomes" id="UP001596287"/>
    </source>
</evidence>
<dbReference type="InterPro" id="IPR029058">
    <property type="entry name" value="AB_hydrolase_fold"/>
</dbReference>
<feature type="domain" description="AB hydrolase-1" evidence="2">
    <location>
        <begin position="78"/>
        <end position="176"/>
    </location>
</feature>
<keyword evidence="1" id="KW-0812">Transmembrane</keyword>